<proteinExistence type="predicted"/>
<accession>A0A6S6TFP1</accession>
<reference evidence="2" key="1">
    <citation type="submission" date="2020-01" db="EMBL/GenBank/DDBJ databases">
        <authorList>
            <person name="Meier V. D."/>
            <person name="Meier V D."/>
        </authorList>
    </citation>
    <scope>NUCLEOTIDE SEQUENCE</scope>
    <source>
        <strain evidence="2">HLG_WM_MAG_04</strain>
    </source>
</reference>
<evidence type="ECO:0000313" key="2">
    <source>
        <dbReference type="EMBL" id="CAA6814152.1"/>
    </source>
</evidence>
<sequence length="103" mass="12269">MEALVTYELNEELKKGKKKNNKYEQKVNKSVSFNTIKNYAFELLYFPDKDIDEILDEIYQQLRTNKIAIRPNRKYARPTSKEGENTKGIKSANFQKRKKKMVF</sequence>
<dbReference type="AlphaFoldDB" id="A0A6S6TFP1"/>
<organism evidence="2">
    <name type="scientific">uncultured Sulfurovum sp</name>
    <dbReference type="NCBI Taxonomy" id="269237"/>
    <lineage>
        <taxon>Bacteria</taxon>
        <taxon>Pseudomonadati</taxon>
        <taxon>Campylobacterota</taxon>
        <taxon>Epsilonproteobacteria</taxon>
        <taxon>Campylobacterales</taxon>
        <taxon>Sulfurovaceae</taxon>
        <taxon>Sulfurovum</taxon>
        <taxon>environmental samples</taxon>
    </lineage>
</organism>
<evidence type="ECO:0000256" key="1">
    <source>
        <dbReference type="SAM" id="MobiDB-lite"/>
    </source>
</evidence>
<protein>
    <submittedName>
        <fullName evidence="2">Uncharacterized protein</fullName>
    </submittedName>
</protein>
<name>A0A6S6TFP1_9BACT</name>
<gene>
    <name evidence="2" type="ORF">HELGO_WM21176</name>
</gene>
<dbReference type="EMBL" id="CACVAX010000040">
    <property type="protein sequence ID" value="CAA6814152.1"/>
    <property type="molecule type" value="Genomic_DNA"/>
</dbReference>
<feature type="region of interest" description="Disordered" evidence="1">
    <location>
        <begin position="73"/>
        <end position="103"/>
    </location>
</feature>